<sequence length="85" mass="9771">TKVVGLNYLKTGSDPELGSDDAYPAWLWTLSEAKESLGGYERRIAALKAEGLDWRAEFSEEDAKRYRKLERTHRIRENNASRAKK</sequence>
<evidence type="ECO:0000313" key="8">
    <source>
        <dbReference type="EMBL" id="ABO95094.1"/>
    </source>
</evidence>
<accession>A4RV90</accession>
<evidence type="ECO:0000256" key="5">
    <source>
        <dbReference type="ARBA" id="ARBA00023274"/>
    </source>
</evidence>
<proteinExistence type="inferred from homology"/>
<dbReference type="Proteomes" id="UP000001568">
    <property type="component" value="Chromosome 3"/>
</dbReference>
<keyword evidence="4" id="KW-0496">Mitochondrion</keyword>
<comment type="subcellular location">
    <subcellularLocation>
        <location evidence="1">Mitochondrion</location>
    </subcellularLocation>
</comment>
<dbReference type="PANTHER" id="PTHR28595:SF1">
    <property type="entry name" value="LARGE RIBOSOMAL SUBUNIT PROTEIN ML54"/>
    <property type="match status" value="1"/>
</dbReference>
<gene>
    <name evidence="8" type="ORF">OSTLU_34098</name>
</gene>
<dbReference type="OMA" id="PEWLWQL"/>
<evidence type="ECO:0000256" key="2">
    <source>
        <dbReference type="ARBA" id="ARBA00022946"/>
    </source>
</evidence>
<protein>
    <recommendedName>
        <fullName evidence="7">Large ribosomal subunit protein mL54</fullName>
    </recommendedName>
</protein>
<keyword evidence="9" id="KW-1185">Reference proteome</keyword>
<dbReference type="PANTHER" id="PTHR28595">
    <property type="entry name" value="39S RIBOSOMAL PROTEIN L54, MITOCHONDRIAL"/>
    <property type="match status" value="1"/>
</dbReference>
<dbReference type="InterPro" id="IPR013870">
    <property type="entry name" value="Ribosomal_mL54"/>
</dbReference>
<dbReference type="RefSeq" id="XP_001416801.1">
    <property type="nucleotide sequence ID" value="XM_001416764.1"/>
</dbReference>
<keyword evidence="5" id="KW-0687">Ribonucleoprotein</keyword>
<comment type="similarity">
    <text evidence="6">Belongs to the mitochondrion-specific ribosomal protein mL54 family.</text>
</comment>
<dbReference type="GO" id="GO:0003735">
    <property type="term" value="F:structural constituent of ribosome"/>
    <property type="evidence" value="ECO:0007669"/>
    <property type="project" value="TreeGrafter"/>
</dbReference>
<evidence type="ECO:0000256" key="1">
    <source>
        <dbReference type="ARBA" id="ARBA00004173"/>
    </source>
</evidence>
<evidence type="ECO:0000256" key="3">
    <source>
        <dbReference type="ARBA" id="ARBA00022980"/>
    </source>
</evidence>
<dbReference type="GeneID" id="5000944"/>
<keyword evidence="2" id="KW-0809">Transit peptide</keyword>
<evidence type="ECO:0000313" key="9">
    <source>
        <dbReference type="Proteomes" id="UP000001568"/>
    </source>
</evidence>
<name>A4RV90_OSTLU</name>
<keyword evidence="3" id="KW-0689">Ribosomal protein</keyword>
<evidence type="ECO:0000256" key="6">
    <source>
        <dbReference type="ARBA" id="ARBA00033752"/>
    </source>
</evidence>
<dbReference type="Gramene" id="ABO95094">
    <property type="protein sequence ID" value="ABO95094"/>
    <property type="gene ID" value="OSTLU_34098"/>
</dbReference>
<dbReference type="Pfam" id="PF08561">
    <property type="entry name" value="Ribosomal_L37"/>
    <property type="match status" value="1"/>
</dbReference>
<dbReference type="STRING" id="436017.A4RV90"/>
<dbReference type="AlphaFoldDB" id="A4RV90"/>
<dbReference type="OrthoDB" id="567753at2759"/>
<dbReference type="HOGENOM" id="CLU_2519283_0_0_1"/>
<dbReference type="GO" id="GO:0005762">
    <property type="term" value="C:mitochondrial large ribosomal subunit"/>
    <property type="evidence" value="ECO:0007669"/>
    <property type="project" value="TreeGrafter"/>
</dbReference>
<feature type="non-terminal residue" evidence="8">
    <location>
        <position position="1"/>
    </location>
</feature>
<reference evidence="8 9" key="1">
    <citation type="journal article" date="2007" name="Proc. Natl. Acad. Sci. U.S.A.">
        <title>The tiny eukaryote Ostreococcus provides genomic insights into the paradox of plankton speciation.</title>
        <authorList>
            <person name="Palenik B."/>
            <person name="Grimwood J."/>
            <person name="Aerts A."/>
            <person name="Rouze P."/>
            <person name="Salamov A."/>
            <person name="Putnam N."/>
            <person name="Dupont C."/>
            <person name="Jorgensen R."/>
            <person name="Derelle E."/>
            <person name="Rombauts S."/>
            <person name="Zhou K."/>
            <person name="Otillar R."/>
            <person name="Merchant S.S."/>
            <person name="Podell S."/>
            <person name="Gaasterland T."/>
            <person name="Napoli C."/>
            <person name="Gendler K."/>
            <person name="Manuell A."/>
            <person name="Tai V."/>
            <person name="Vallon O."/>
            <person name="Piganeau G."/>
            <person name="Jancek S."/>
            <person name="Heijde M."/>
            <person name="Jabbari K."/>
            <person name="Bowler C."/>
            <person name="Lohr M."/>
            <person name="Robbens S."/>
            <person name="Werner G."/>
            <person name="Dubchak I."/>
            <person name="Pazour G.J."/>
            <person name="Ren Q."/>
            <person name="Paulsen I."/>
            <person name="Delwiche C."/>
            <person name="Schmutz J."/>
            <person name="Rokhsar D."/>
            <person name="Van de Peer Y."/>
            <person name="Moreau H."/>
            <person name="Grigoriev I.V."/>
        </authorList>
    </citation>
    <scope>NUCLEOTIDE SEQUENCE [LARGE SCALE GENOMIC DNA]</scope>
    <source>
        <strain evidence="8 9">CCE9901</strain>
    </source>
</reference>
<dbReference type="EMBL" id="CP000583">
    <property type="protein sequence ID" value="ABO95094.1"/>
    <property type="molecule type" value="Genomic_DNA"/>
</dbReference>
<organism evidence="8 9">
    <name type="scientific">Ostreococcus lucimarinus (strain CCE9901)</name>
    <dbReference type="NCBI Taxonomy" id="436017"/>
    <lineage>
        <taxon>Eukaryota</taxon>
        <taxon>Viridiplantae</taxon>
        <taxon>Chlorophyta</taxon>
        <taxon>Mamiellophyceae</taxon>
        <taxon>Mamiellales</taxon>
        <taxon>Bathycoccaceae</taxon>
        <taxon>Ostreococcus</taxon>
    </lineage>
</organism>
<evidence type="ECO:0000256" key="4">
    <source>
        <dbReference type="ARBA" id="ARBA00023128"/>
    </source>
</evidence>
<dbReference type="KEGG" id="olu:OSTLU_34098"/>
<evidence type="ECO:0000256" key="7">
    <source>
        <dbReference type="ARBA" id="ARBA00035179"/>
    </source>
</evidence>